<reference evidence="2 3" key="1">
    <citation type="submission" date="2018-05" db="EMBL/GenBank/DDBJ databases">
        <title>Comparative genomics of bacterial root endophytes of switchgrass collected from native prairies over two seasons.</title>
        <authorList>
            <person name="Tang Y."/>
        </authorList>
    </citation>
    <scope>NUCLEOTIDE SEQUENCE [LARGE SCALE GENOMIC DNA]</scope>
    <source>
        <strain evidence="2 3">NFIX32</strain>
    </source>
</reference>
<organism evidence="2 3">
    <name type="scientific">Burkholderia pyrrocinia</name>
    <name type="common">Pseudomonas pyrrocinia</name>
    <dbReference type="NCBI Taxonomy" id="60550"/>
    <lineage>
        <taxon>Bacteria</taxon>
        <taxon>Pseudomonadati</taxon>
        <taxon>Pseudomonadota</taxon>
        <taxon>Betaproteobacteria</taxon>
        <taxon>Burkholderiales</taxon>
        <taxon>Burkholderiaceae</taxon>
        <taxon>Burkholderia</taxon>
        <taxon>Burkholderia cepacia complex</taxon>
    </lineage>
</organism>
<dbReference type="EMBL" id="QJJY01000029">
    <property type="protein sequence ID" value="PXX25105.1"/>
    <property type="molecule type" value="Genomic_DNA"/>
</dbReference>
<keyword evidence="1" id="KW-0732">Signal</keyword>
<comment type="caution">
    <text evidence="2">The sequence shown here is derived from an EMBL/GenBank/DDBJ whole genome shotgun (WGS) entry which is preliminary data.</text>
</comment>
<dbReference type="AlphaFoldDB" id="A0A318I2I4"/>
<dbReference type="RefSeq" id="WP_072443960.1">
    <property type="nucleotide sequence ID" value="NZ_QJJY01000029.1"/>
</dbReference>
<name>A0A318I2I4_BURPY</name>
<gene>
    <name evidence="2" type="ORF">NA66_102958</name>
</gene>
<evidence type="ECO:0008006" key="4">
    <source>
        <dbReference type="Google" id="ProtNLM"/>
    </source>
</evidence>
<proteinExistence type="predicted"/>
<evidence type="ECO:0000313" key="3">
    <source>
        <dbReference type="Proteomes" id="UP000247755"/>
    </source>
</evidence>
<sequence>MGKHSDVRFRFAFAAAAAAVGLAVAGFANADEGAPSPSSGLGPGQRTLDAYAVYGNGRASEGGNMHWRAYEIGFGQALNDYASVFVAYLNEGHPTDNHRDGFALLGAARLPLGGRAALEFAAGPYFSMNTTHVGDEARNEKRLGIRASAALRYELTPNGIYLKAQYNRVQMAGGHSSDTVLFGIGSGFGGDPHPSFSDGRTQLSVWTGTSQTNRPRVPIQKGYLVELKRPIGNAWAYSASFVYEGVNDVAARRGVAAQFWYVAPILSRWSLSAGIGPYLAYDKSAPSDRMKLAALFSAQIGYEFTKDWTANLRFNRVATGNNTDQDMFMIGLAHNF</sequence>
<dbReference type="Proteomes" id="UP000247755">
    <property type="component" value="Unassembled WGS sequence"/>
</dbReference>
<feature type="chain" id="PRO_5016401878" description="Porin" evidence="1">
    <location>
        <begin position="31"/>
        <end position="336"/>
    </location>
</feature>
<evidence type="ECO:0000256" key="1">
    <source>
        <dbReference type="SAM" id="SignalP"/>
    </source>
</evidence>
<feature type="signal peptide" evidence="1">
    <location>
        <begin position="1"/>
        <end position="30"/>
    </location>
</feature>
<accession>A0A318I2I4</accession>
<evidence type="ECO:0000313" key="2">
    <source>
        <dbReference type="EMBL" id="PXX25105.1"/>
    </source>
</evidence>
<protein>
    <recommendedName>
        <fullName evidence="4">Porin</fullName>
    </recommendedName>
</protein>